<protein>
    <submittedName>
        <fullName evidence="1">Uncharacterized protein</fullName>
    </submittedName>
</protein>
<evidence type="ECO:0000313" key="1">
    <source>
        <dbReference type="EMBL" id="KAE8966851.1"/>
    </source>
</evidence>
<evidence type="ECO:0000313" key="2">
    <source>
        <dbReference type="Proteomes" id="UP000435112"/>
    </source>
</evidence>
<dbReference type="Gene3D" id="2.40.70.10">
    <property type="entry name" value="Acid Proteases"/>
    <property type="match status" value="1"/>
</dbReference>
<accession>A0A6A3HBG6</accession>
<dbReference type="AlphaFoldDB" id="A0A6A3HBG6"/>
<organism evidence="1 2">
    <name type="scientific">Phytophthora rubi</name>
    <dbReference type="NCBI Taxonomy" id="129364"/>
    <lineage>
        <taxon>Eukaryota</taxon>
        <taxon>Sar</taxon>
        <taxon>Stramenopiles</taxon>
        <taxon>Oomycota</taxon>
        <taxon>Peronosporomycetes</taxon>
        <taxon>Peronosporales</taxon>
        <taxon>Peronosporaceae</taxon>
        <taxon>Phytophthora</taxon>
    </lineage>
</organism>
<sequence>MRPFTVVEKLHIDVILGTDDLKAFRAIVDLDENVVTLKSTGEKFAIGSPRVEEMYSSRISSTVRIRPGGQALVVTEVQGEIGEDVTVLVEGLVDLDATVRVARSLCTVQEKKMIVEVCNPSTEEMIIKKVTPLAAISVVPESAFSASEVSSPVDGAEPFSPEESASSTRESDWFHAAIAASPTAENASSESMPELDKVLETELKVDFSDSKLGGEQKELFSGLLNSFRDLFRPNKTKTLSRLQG</sequence>
<proteinExistence type="predicted"/>
<dbReference type="Proteomes" id="UP000435112">
    <property type="component" value="Unassembled WGS sequence"/>
</dbReference>
<gene>
    <name evidence="1" type="ORF">PR002_g28242</name>
</gene>
<comment type="caution">
    <text evidence="1">The sequence shown here is derived from an EMBL/GenBank/DDBJ whole genome shotgun (WGS) entry which is preliminary data.</text>
</comment>
<dbReference type="EMBL" id="QXFU01004831">
    <property type="protein sequence ID" value="KAE8966851.1"/>
    <property type="molecule type" value="Genomic_DNA"/>
</dbReference>
<name>A0A6A3HBG6_9STRA</name>
<reference evidence="1 2" key="1">
    <citation type="submission" date="2018-09" db="EMBL/GenBank/DDBJ databases">
        <title>Genomic investigation of the strawberry pathogen Phytophthora fragariae indicates pathogenicity is determined by transcriptional variation in three key races.</title>
        <authorList>
            <person name="Adams T.M."/>
            <person name="Armitage A.D."/>
            <person name="Sobczyk M.K."/>
            <person name="Bates H.J."/>
            <person name="Dunwell J.M."/>
            <person name="Nellist C.F."/>
            <person name="Harrison R.J."/>
        </authorList>
    </citation>
    <scope>NUCLEOTIDE SEQUENCE [LARGE SCALE GENOMIC DNA]</scope>
    <source>
        <strain evidence="1 2">SCRP324</strain>
    </source>
</reference>
<dbReference type="OrthoDB" id="117254at2759"/>
<dbReference type="InterPro" id="IPR021109">
    <property type="entry name" value="Peptidase_aspartic_dom_sf"/>
</dbReference>